<comment type="caution">
    <text evidence="2">The sequence shown here is derived from an EMBL/GenBank/DDBJ whole genome shotgun (WGS) entry which is preliminary data.</text>
</comment>
<dbReference type="Pfam" id="PF03583">
    <property type="entry name" value="LIP"/>
    <property type="match status" value="1"/>
</dbReference>
<dbReference type="PIRSF" id="PIRSF029171">
    <property type="entry name" value="Esterase_LipA"/>
    <property type="match status" value="1"/>
</dbReference>
<dbReference type="PANTHER" id="PTHR34853:SF1">
    <property type="entry name" value="LIPASE 5"/>
    <property type="match status" value="1"/>
</dbReference>
<dbReference type="PANTHER" id="PTHR34853">
    <property type="match status" value="1"/>
</dbReference>
<proteinExistence type="predicted"/>
<dbReference type="Gene3D" id="3.40.50.1820">
    <property type="entry name" value="alpha/beta hydrolase"/>
    <property type="match status" value="1"/>
</dbReference>
<dbReference type="InterPro" id="IPR029058">
    <property type="entry name" value="AB_hydrolase_fold"/>
</dbReference>
<sequence>MSSVQMPPPLRARSAGRLARAVVVALGLLVAAPVTATAAPAPVSADPDPFYGQPADLGERAPGDVLAARRMPPLPQFPGTTVWQIHFRSTGSEGRPIAAVSTILVPDVRPPSGPLLSYQHIINALGPRCAPSRTLYTNDPDLAIREAPALNVALSRGWTVALPDHLGPESAYGAARLGGQITLDGIRAAQRVPELGLAAGPVGMAGYSGGGMATAFAAALAPSYAPELNIVGAAAGGVPMNLGKMARGLGTAPHPAFGLALAAALGLEREYPDRLPVSDQLNAQGLAMRDAVTDACTNGILIAGAGHSASEIATTTDLLSSPSAQDVLSDNSIEDYPGVPTAPLFEWHSPTDVLIPVDSIDATLQRYCRAGAKVESELFPSPDHLTTAVLGAPRALDYLDARFRGEPAPSNC</sequence>
<dbReference type="RefSeq" id="WP_420166693.1">
    <property type="nucleotide sequence ID" value="NZ_JBDLNV010000009.1"/>
</dbReference>
<evidence type="ECO:0000256" key="1">
    <source>
        <dbReference type="SAM" id="SignalP"/>
    </source>
</evidence>
<dbReference type="InterPro" id="IPR005152">
    <property type="entry name" value="Lipase_secreted"/>
</dbReference>
<feature type="chain" id="PRO_5047307399" evidence="1">
    <location>
        <begin position="37"/>
        <end position="412"/>
    </location>
</feature>
<name>A0ABW9FLT2_9NOCA</name>
<organism evidence="2 3">
    <name type="scientific">Rhodococcus parequi</name>
    <dbReference type="NCBI Taxonomy" id="3137122"/>
    <lineage>
        <taxon>Bacteria</taxon>
        <taxon>Bacillati</taxon>
        <taxon>Actinomycetota</taxon>
        <taxon>Actinomycetes</taxon>
        <taxon>Mycobacteriales</taxon>
        <taxon>Nocardiaceae</taxon>
        <taxon>Rhodococcus</taxon>
    </lineage>
</organism>
<evidence type="ECO:0000313" key="2">
    <source>
        <dbReference type="EMBL" id="MFM1726239.1"/>
    </source>
</evidence>
<evidence type="ECO:0000313" key="3">
    <source>
        <dbReference type="Proteomes" id="UP001629745"/>
    </source>
</evidence>
<dbReference type="Proteomes" id="UP001629745">
    <property type="component" value="Unassembled WGS sequence"/>
</dbReference>
<keyword evidence="3" id="KW-1185">Reference proteome</keyword>
<reference evidence="2 3" key="1">
    <citation type="submission" date="2023-11" db="EMBL/GenBank/DDBJ databases">
        <authorList>
            <person name="Val-Calvo J."/>
            <person name="Scortti M."/>
            <person name="Vazquez-Boland J."/>
        </authorList>
    </citation>
    <scope>NUCLEOTIDE SEQUENCE [LARGE SCALE GENOMIC DNA]</scope>
    <source>
        <strain evidence="2 3">PAM 2766</strain>
    </source>
</reference>
<dbReference type="EMBL" id="JBDLNV010000009">
    <property type="protein sequence ID" value="MFM1726239.1"/>
    <property type="molecule type" value="Genomic_DNA"/>
</dbReference>
<protein>
    <submittedName>
        <fullName evidence="2">Lipase family protein</fullName>
    </submittedName>
</protein>
<gene>
    <name evidence="2" type="ORF">ABEU20_004864</name>
</gene>
<feature type="signal peptide" evidence="1">
    <location>
        <begin position="1"/>
        <end position="36"/>
    </location>
</feature>
<accession>A0ABW9FLT2</accession>
<dbReference type="Gene3D" id="1.10.260.130">
    <property type="match status" value="1"/>
</dbReference>
<keyword evidence="1" id="KW-0732">Signal</keyword>
<dbReference type="SUPFAM" id="SSF53474">
    <property type="entry name" value="alpha/beta-Hydrolases"/>
    <property type="match status" value="1"/>
</dbReference>